<protein>
    <submittedName>
        <fullName evidence="1">Uncharacterized protein</fullName>
    </submittedName>
</protein>
<evidence type="ECO:0000313" key="1">
    <source>
        <dbReference type="EMBL" id="PUA31829.1"/>
    </source>
</evidence>
<dbReference type="Proteomes" id="UP000244093">
    <property type="component" value="Unassembled WGS sequence"/>
</dbReference>
<evidence type="ECO:0000313" key="2">
    <source>
        <dbReference type="Proteomes" id="UP000244093"/>
    </source>
</evidence>
<dbReference type="SUPFAM" id="SSF46785">
    <property type="entry name" value="Winged helix' DNA-binding domain"/>
    <property type="match status" value="1"/>
</dbReference>
<dbReference type="InterPro" id="IPR036390">
    <property type="entry name" value="WH_DNA-bd_sf"/>
</dbReference>
<sequence>MKLSRLRWCVLLQLAKAWRFGLSVSISRVIKVFNLNSSLVYGFLRELEEDGLAERTQRGWWALSNTRRARVLAEYILESVNDGIHDYWVKHVPEVYYYIAEPPSVEWLGYPSEALVIVDERLKNGLKPPSGYRVIYTDMRGRRWRYEWSLGYSRGLPEQSIADLLSYDSSYPVEQYILSNISRVDLDEVAKKATAKGLKRLSTFLAFLRLATGKLLPTGFNYLTLLDEGVLNEKLSEYTMLIFANNVAEERRL</sequence>
<accession>A0A2R7Y335</accession>
<organism evidence="1 2">
    <name type="scientific">Zestosphaera tikiterensis</name>
    <dbReference type="NCBI Taxonomy" id="1973259"/>
    <lineage>
        <taxon>Archaea</taxon>
        <taxon>Thermoproteota</taxon>
        <taxon>Thermoprotei</taxon>
        <taxon>Desulfurococcales</taxon>
        <taxon>Desulfurococcaceae</taxon>
        <taxon>Zestosphaera</taxon>
    </lineage>
</organism>
<reference evidence="1 2" key="1">
    <citation type="journal article" date="2018" name="Syst. Appl. Microbiol.">
        <title>A new symbiotic nanoarchaeote (Candidatus Nanoclepta minutus) and its host (Zestosphaera tikiterensis gen. nov., sp. nov.) from a New Zealand hot spring.</title>
        <authorList>
            <person name="St John E."/>
            <person name="Liu Y."/>
            <person name="Podar M."/>
            <person name="Stott M.B."/>
            <person name="Meneghin J."/>
            <person name="Chen Z."/>
            <person name="Lagutin K."/>
            <person name="Mitchell K."/>
            <person name="Reysenbach A.L."/>
        </authorList>
    </citation>
    <scope>NUCLEOTIDE SEQUENCE [LARGE SCALE GENOMIC DNA]</scope>
    <source>
        <strain evidence="1">NZ3</strain>
    </source>
</reference>
<gene>
    <name evidence="1" type="ORF">B7O98_08515</name>
</gene>
<name>A0A2R7Y335_9CREN</name>
<proteinExistence type="predicted"/>
<comment type="caution">
    <text evidence="1">The sequence shown here is derived from an EMBL/GenBank/DDBJ whole genome shotgun (WGS) entry which is preliminary data.</text>
</comment>
<dbReference type="AlphaFoldDB" id="A0A2R7Y335"/>
<dbReference type="EMBL" id="NBVN01000006">
    <property type="protein sequence ID" value="PUA31829.1"/>
    <property type="molecule type" value="Genomic_DNA"/>
</dbReference>